<proteinExistence type="predicted"/>
<name>A0A284VPN0_9EURY</name>
<dbReference type="EMBL" id="FZMP01000172">
    <property type="protein sequence ID" value="SNQ61246.1"/>
    <property type="molecule type" value="Genomic_DNA"/>
</dbReference>
<keyword evidence="2" id="KW-1185">Reference proteome</keyword>
<organism evidence="1 2">
    <name type="scientific">Candidatus Methanoperedens nitratireducens</name>
    <dbReference type="NCBI Taxonomy" id="1392998"/>
    <lineage>
        <taxon>Archaea</taxon>
        <taxon>Methanobacteriati</taxon>
        <taxon>Methanobacteriota</taxon>
        <taxon>Stenosarchaea group</taxon>
        <taxon>Methanomicrobia</taxon>
        <taxon>Methanosarcinales</taxon>
        <taxon>ANME-2 cluster</taxon>
        <taxon>Candidatus Methanoperedentaceae</taxon>
        <taxon>Candidatus Methanoperedens</taxon>
    </lineage>
</organism>
<sequence length="95" mass="10626">MSLVELKLVKELGYERIECACGMAVLPKDPTPEITATIKKLAIEEGAKFSIIDTSIHPEVIKKYNIKELPAVIIGKNTYSIDENTLRLVIRKEKA</sequence>
<evidence type="ECO:0000313" key="2">
    <source>
        <dbReference type="Proteomes" id="UP000218615"/>
    </source>
</evidence>
<dbReference type="AlphaFoldDB" id="A0A284VPN0"/>
<reference evidence="2" key="1">
    <citation type="submission" date="2017-06" db="EMBL/GenBank/DDBJ databases">
        <authorList>
            <person name="Cremers G."/>
        </authorList>
    </citation>
    <scope>NUCLEOTIDE SEQUENCE [LARGE SCALE GENOMIC DNA]</scope>
</reference>
<evidence type="ECO:0008006" key="3">
    <source>
        <dbReference type="Google" id="ProtNLM"/>
    </source>
</evidence>
<protein>
    <recommendedName>
        <fullName evidence="3">Thioredoxin-like fold domain-containing protein</fullName>
    </recommendedName>
</protein>
<accession>A0A284VPN0</accession>
<evidence type="ECO:0000313" key="1">
    <source>
        <dbReference type="EMBL" id="SNQ61246.1"/>
    </source>
</evidence>
<dbReference type="RefSeq" id="WP_096205953.1">
    <property type="nucleotide sequence ID" value="NZ_FZMP01000172.1"/>
</dbReference>
<dbReference type="Proteomes" id="UP000218615">
    <property type="component" value="Unassembled WGS sequence"/>
</dbReference>
<gene>
    <name evidence="1" type="ORF">MNV_280006</name>
</gene>